<reference evidence="1" key="1">
    <citation type="submission" date="2021-07" db="EMBL/GenBank/DDBJ databases">
        <title>Genome Resource of American Ginseng Black Spot Pathogen Alternaria panax.</title>
        <authorList>
            <person name="Qiu C."/>
            <person name="Wang W."/>
            <person name="Liu Z."/>
        </authorList>
    </citation>
    <scope>NUCLEOTIDE SEQUENCE</scope>
    <source>
        <strain evidence="1">BNCC115425</strain>
    </source>
</reference>
<dbReference type="Proteomes" id="UP001199106">
    <property type="component" value="Unassembled WGS sequence"/>
</dbReference>
<evidence type="ECO:0000313" key="1">
    <source>
        <dbReference type="EMBL" id="KAG9195995.1"/>
    </source>
</evidence>
<dbReference type="AlphaFoldDB" id="A0AAD4IK77"/>
<dbReference type="Gene3D" id="3.50.50.60">
    <property type="entry name" value="FAD/NAD(P)-binding domain"/>
    <property type="match status" value="1"/>
</dbReference>
<organism evidence="1 2">
    <name type="scientific">Alternaria panax</name>
    <dbReference type="NCBI Taxonomy" id="48097"/>
    <lineage>
        <taxon>Eukaryota</taxon>
        <taxon>Fungi</taxon>
        <taxon>Dikarya</taxon>
        <taxon>Ascomycota</taxon>
        <taxon>Pezizomycotina</taxon>
        <taxon>Dothideomycetes</taxon>
        <taxon>Pleosporomycetidae</taxon>
        <taxon>Pleosporales</taxon>
        <taxon>Pleosporineae</taxon>
        <taxon>Pleosporaceae</taxon>
        <taxon>Alternaria</taxon>
        <taxon>Alternaria sect. Panax</taxon>
    </lineage>
</organism>
<gene>
    <name evidence="1" type="ORF">G6011_01116</name>
</gene>
<dbReference type="InterPro" id="IPR036188">
    <property type="entry name" value="FAD/NAD-bd_sf"/>
</dbReference>
<name>A0AAD4IK77_9PLEO</name>
<proteinExistence type="predicted"/>
<accession>A0AAD4IK77</accession>
<sequence>MVFCTEDPRKSVEFLSQKCEESGVNILFGSEIHRIQIGQEELTGVTIKQGNDFREIGCGTLVIAAES</sequence>
<dbReference type="EMBL" id="JAANER010000001">
    <property type="protein sequence ID" value="KAG9195995.1"/>
    <property type="molecule type" value="Genomic_DNA"/>
</dbReference>
<comment type="caution">
    <text evidence="1">The sequence shown here is derived from an EMBL/GenBank/DDBJ whole genome shotgun (WGS) entry which is preliminary data.</text>
</comment>
<keyword evidence="2" id="KW-1185">Reference proteome</keyword>
<dbReference type="SUPFAM" id="SSF51905">
    <property type="entry name" value="FAD/NAD(P)-binding domain"/>
    <property type="match status" value="1"/>
</dbReference>
<protein>
    <submittedName>
        <fullName evidence="1">Uncharacterized protein</fullName>
    </submittedName>
</protein>
<evidence type="ECO:0000313" key="2">
    <source>
        <dbReference type="Proteomes" id="UP001199106"/>
    </source>
</evidence>